<evidence type="ECO:0000313" key="2">
    <source>
        <dbReference type="EMBL" id="KAL0168886.1"/>
    </source>
</evidence>
<feature type="domain" description="Fibronectin type-III" evidence="1">
    <location>
        <begin position="4"/>
        <end position="86"/>
    </location>
</feature>
<feature type="non-terminal residue" evidence="2">
    <location>
        <position position="1"/>
    </location>
</feature>
<sequence>PSLPPGNLMWIQEGNNVSLSWDPVKARDNESDVIGYKVLLRQEGRGHSQVMRTPNSAVVLTLPEGGTYIIEVRAVSEGGEGAASAQ</sequence>
<dbReference type="AlphaFoldDB" id="A0ABD0P767"/>
<evidence type="ECO:0000313" key="3">
    <source>
        <dbReference type="Proteomes" id="UP001529510"/>
    </source>
</evidence>
<keyword evidence="3" id="KW-1185">Reference proteome</keyword>
<protein>
    <recommendedName>
        <fullName evidence="1">Fibronectin type-III domain-containing protein</fullName>
    </recommendedName>
</protein>
<dbReference type="CDD" id="cd00063">
    <property type="entry name" value="FN3"/>
    <property type="match status" value="1"/>
</dbReference>
<comment type="caution">
    <text evidence="2">The sequence shown here is derived from an EMBL/GenBank/DDBJ whole genome shotgun (WGS) entry which is preliminary data.</text>
</comment>
<dbReference type="Gene3D" id="2.60.40.10">
    <property type="entry name" value="Immunoglobulins"/>
    <property type="match status" value="1"/>
</dbReference>
<accession>A0ABD0P767</accession>
<dbReference type="InterPro" id="IPR013783">
    <property type="entry name" value="Ig-like_fold"/>
</dbReference>
<dbReference type="Pfam" id="PF00041">
    <property type="entry name" value="fn3"/>
    <property type="match status" value="1"/>
</dbReference>
<dbReference type="InterPro" id="IPR003961">
    <property type="entry name" value="FN3_dom"/>
</dbReference>
<dbReference type="InterPro" id="IPR036116">
    <property type="entry name" value="FN3_sf"/>
</dbReference>
<name>A0ABD0P767_CIRMR</name>
<evidence type="ECO:0000259" key="1">
    <source>
        <dbReference type="PROSITE" id="PS50853"/>
    </source>
</evidence>
<feature type="non-terminal residue" evidence="2">
    <location>
        <position position="86"/>
    </location>
</feature>
<dbReference type="PROSITE" id="PS50853">
    <property type="entry name" value="FN3"/>
    <property type="match status" value="1"/>
</dbReference>
<gene>
    <name evidence="2" type="ORF">M9458_037108</name>
</gene>
<dbReference type="EMBL" id="JAMKFB020000018">
    <property type="protein sequence ID" value="KAL0168886.1"/>
    <property type="molecule type" value="Genomic_DNA"/>
</dbReference>
<organism evidence="2 3">
    <name type="scientific">Cirrhinus mrigala</name>
    <name type="common">Mrigala</name>
    <dbReference type="NCBI Taxonomy" id="683832"/>
    <lineage>
        <taxon>Eukaryota</taxon>
        <taxon>Metazoa</taxon>
        <taxon>Chordata</taxon>
        <taxon>Craniata</taxon>
        <taxon>Vertebrata</taxon>
        <taxon>Euteleostomi</taxon>
        <taxon>Actinopterygii</taxon>
        <taxon>Neopterygii</taxon>
        <taxon>Teleostei</taxon>
        <taxon>Ostariophysi</taxon>
        <taxon>Cypriniformes</taxon>
        <taxon>Cyprinidae</taxon>
        <taxon>Labeoninae</taxon>
        <taxon>Labeonini</taxon>
        <taxon>Cirrhinus</taxon>
    </lineage>
</organism>
<dbReference type="SUPFAM" id="SSF49265">
    <property type="entry name" value="Fibronectin type III"/>
    <property type="match status" value="1"/>
</dbReference>
<proteinExistence type="predicted"/>
<dbReference type="Proteomes" id="UP001529510">
    <property type="component" value="Unassembled WGS sequence"/>
</dbReference>
<dbReference type="SMART" id="SM00060">
    <property type="entry name" value="FN3"/>
    <property type="match status" value="1"/>
</dbReference>
<reference evidence="2 3" key="1">
    <citation type="submission" date="2024-05" db="EMBL/GenBank/DDBJ databases">
        <title>Genome sequencing and assembly of Indian major carp, Cirrhinus mrigala (Hamilton, 1822).</title>
        <authorList>
            <person name="Mohindra V."/>
            <person name="Chowdhury L.M."/>
            <person name="Lal K."/>
            <person name="Jena J.K."/>
        </authorList>
    </citation>
    <scope>NUCLEOTIDE SEQUENCE [LARGE SCALE GENOMIC DNA]</scope>
    <source>
        <strain evidence="2">CM1030</strain>
        <tissue evidence="2">Blood</tissue>
    </source>
</reference>
<dbReference type="FunFam" id="2.60.40.10:FF:000054">
    <property type="entry name" value="Contactin 1"/>
    <property type="match status" value="1"/>
</dbReference>